<dbReference type="PRINTS" id="PR00716">
    <property type="entry name" value="MPIPHPHTASE"/>
</dbReference>
<evidence type="ECO:0000256" key="4">
    <source>
        <dbReference type="ARBA" id="ARBA00022776"/>
    </source>
</evidence>
<name>A0A9P8AKU2_9ASCO</name>
<reference evidence="13" key="1">
    <citation type="submission" date="2021-03" db="EMBL/GenBank/DDBJ databases">
        <authorList>
            <person name="Palmer J.M."/>
        </authorList>
    </citation>
    <scope>NUCLEOTIDE SEQUENCE</scope>
    <source>
        <strain evidence="13">ARV_011</strain>
    </source>
</reference>
<gene>
    <name evidence="13" type="primary">CDC25</name>
    <name evidence="13" type="ORF">KQ657_000306</name>
</gene>
<comment type="caution">
    <text evidence="13">The sequence shown here is derived from an EMBL/GenBank/DDBJ whole genome shotgun (WGS) entry which is preliminary data.</text>
</comment>
<dbReference type="EC" id="3.1.3.48" evidence="2 10"/>
<evidence type="ECO:0000256" key="1">
    <source>
        <dbReference type="ARBA" id="ARBA00011065"/>
    </source>
</evidence>
<dbReference type="GO" id="GO:0110032">
    <property type="term" value="P:positive regulation of G2/MI transition of meiotic cell cycle"/>
    <property type="evidence" value="ECO:0007669"/>
    <property type="project" value="TreeGrafter"/>
</dbReference>
<dbReference type="CDD" id="cd01530">
    <property type="entry name" value="Cdc25"/>
    <property type="match status" value="1"/>
</dbReference>
<evidence type="ECO:0000256" key="9">
    <source>
        <dbReference type="ARBA" id="ARBA00067190"/>
    </source>
</evidence>
<evidence type="ECO:0000256" key="8">
    <source>
        <dbReference type="ARBA" id="ARBA00051722"/>
    </source>
</evidence>
<feature type="region of interest" description="Disordered" evidence="11">
    <location>
        <begin position="1"/>
        <end position="30"/>
    </location>
</feature>
<dbReference type="GO" id="GO:0000086">
    <property type="term" value="P:G2/M transition of mitotic cell cycle"/>
    <property type="evidence" value="ECO:0007669"/>
    <property type="project" value="TreeGrafter"/>
</dbReference>
<keyword evidence="6 10" id="KW-0904">Protein phosphatase</keyword>
<dbReference type="PANTHER" id="PTHR10828:SF17">
    <property type="entry name" value="PROTEIN-TYROSINE-PHOSPHATASE"/>
    <property type="match status" value="1"/>
</dbReference>
<dbReference type="GO" id="GO:0005634">
    <property type="term" value="C:nucleus"/>
    <property type="evidence" value="ECO:0007669"/>
    <property type="project" value="TreeGrafter"/>
</dbReference>
<dbReference type="RefSeq" id="XP_043051836.1">
    <property type="nucleotide sequence ID" value="XM_043191159.1"/>
</dbReference>
<dbReference type="GO" id="GO:0051301">
    <property type="term" value="P:cell division"/>
    <property type="evidence" value="ECO:0007669"/>
    <property type="project" value="UniProtKB-UniRule"/>
</dbReference>
<dbReference type="GO" id="GO:0010971">
    <property type="term" value="P:positive regulation of G2/M transition of mitotic cell cycle"/>
    <property type="evidence" value="ECO:0007669"/>
    <property type="project" value="TreeGrafter"/>
</dbReference>
<dbReference type="EMBL" id="JAHMUF010000001">
    <property type="protein sequence ID" value="KAG7196291.1"/>
    <property type="molecule type" value="Genomic_DNA"/>
</dbReference>
<sequence>MPAYLDEDSFTDEDDEHEHEHDQDDPTPTVNRFASASQIKINDGSPILQRQTIRRIQSLCQTNKEKEDFVFDDNSFLTQSSIVHYKVKDDLLDRIDVVQMVRLMNGYHLHEYSQIHIIDCRFKYEFDGGHIKGAINISNKDQLHERFISNMTSAKLTNTTGSNNERSLLVFHCEFSKYRGPALATYLRKCDRTFNSNNYPRLSYPDIVVLDGGYKKFYESHKHLCTPQDYVEMNDSQYQSTCEFEMDKVRQENKLTRAKALNTLLTSSSTHSLASSLSSSLCSSTPEIPTLKRQKSNGKKGLRHKTSSCSISKLSSFTGESPSHKDFQPKDFQPPSLNSLHRKWSSHSASTTSINSSSSSIYSDYLLTDSLTDVSSMTSDSLFDSSNNLIIHKSKSLLRPITRKPSVSVPQLPPCKDFKFPNDNTNITLSIQDVPPRLLKNTPKLSPMISQTSPSSATTPFSSHTFLDPILDTPVDFSVPTNCSTFGSKSQKKQTRMTSLLNSSSQMMYGFIDIDEVNEDELDDDD</sequence>
<dbReference type="AlphaFoldDB" id="A0A9P8AKU2"/>
<evidence type="ECO:0000256" key="3">
    <source>
        <dbReference type="ARBA" id="ARBA00022618"/>
    </source>
</evidence>
<evidence type="ECO:0000256" key="11">
    <source>
        <dbReference type="SAM" id="MobiDB-lite"/>
    </source>
</evidence>
<dbReference type="Pfam" id="PF00581">
    <property type="entry name" value="Rhodanese"/>
    <property type="match status" value="1"/>
</dbReference>
<dbReference type="PROSITE" id="PS50206">
    <property type="entry name" value="RHODANESE_3"/>
    <property type="match status" value="1"/>
</dbReference>
<comment type="similarity">
    <text evidence="1 10">Belongs to the MPI phosphatase family.</text>
</comment>
<dbReference type="SUPFAM" id="SSF52821">
    <property type="entry name" value="Rhodanese/Cell cycle control phosphatase"/>
    <property type="match status" value="1"/>
</dbReference>
<comment type="function">
    <text evidence="10">Tyrosine protein phosphatase which functions as a dosage-dependent inducer of mitotic progression.</text>
</comment>
<keyword evidence="7 10" id="KW-0131">Cell cycle</keyword>
<dbReference type="Proteomes" id="UP000790833">
    <property type="component" value="Unassembled WGS sequence"/>
</dbReference>
<dbReference type="SMART" id="SM00450">
    <property type="entry name" value="RHOD"/>
    <property type="match status" value="1"/>
</dbReference>
<protein>
    <recommendedName>
        <fullName evidence="9 10">M-phase inducer phosphatase</fullName>
        <ecNumber evidence="2 10">3.1.3.48</ecNumber>
    </recommendedName>
</protein>
<dbReference type="InterPro" id="IPR036873">
    <property type="entry name" value="Rhodanese-like_dom_sf"/>
</dbReference>
<dbReference type="GO" id="GO:0005737">
    <property type="term" value="C:cytoplasm"/>
    <property type="evidence" value="ECO:0007669"/>
    <property type="project" value="TreeGrafter"/>
</dbReference>
<evidence type="ECO:0000256" key="5">
    <source>
        <dbReference type="ARBA" id="ARBA00022801"/>
    </source>
</evidence>
<evidence type="ECO:0000313" key="14">
    <source>
        <dbReference type="Proteomes" id="UP000790833"/>
    </source>
</evidence>
<accession>A0A9P8AKU2</accession>
<evidence type="ECO:0000313" key="13">
    <source>
        <dbReference type="EMBL" id="KAG7196291.1"/>
    </source>
</evidence>
<feature type="compositionally biased region" description="Acidic residues" evidence="11">
    <location>
        <begin position="1"/>
        <end position="17"/>
    </location>
</feature>
<evidence type="ECO:0000259" key="12">
    <source>
        <dbReference type="PROSITE" id="PS50206"/>
    </source>
</evidence>
<keyword evidence="5 10" id="KW-0378">Hydrolase</keyword>
<proteinExistence type="inferred from homology"/>
<feature type="domain" description="Rhodanese" evidence="12">
    <location>
        <begin position="111"/>
        <end position="226"/>
    </location>
</feature>
<dbReference type="PANTHER" id="PTHR10828">
    <property type="entry name" value="M-PHASE INDUCER PHOSPHATASE DUAL SPECIFICITY PHOSPHATASE CDC25"/>
    <property type="match status" value="1"/>
</dbReference>
<dbReference type="GeneID" id="66113680"/>
<dbReference type="FunFam" id="3.40.250.10:FF:000021">
    <property type="entry name" value="M-phase inducer phosphatase cdc-25.2"/>
    <property type="match status" value="1"/>
</dbReference>
<dbReference type="GO" id="GO:0004725">
    <property type="term" value="F:protein tyrosine phosphatase activity"/>
    <property type="evidence" value="ECO:0007669"/>
    <property type="project" value="UniProtKB-UniRule"/>
</dbReference>
<keyword evidence="3 10" id="KW-0132">Cell division</keyword>
<evidence type="ECO:0000256" key="6">
    <source>
        <dbReference type="ARBA" id="ARBA00022912"/>
    </source>
</evidence>
<keyword evidence="4 10" id="KW-0498">Mitosis</keyword>
<dbReference type="OrthoDB" id="26523at2759"/>
<comment type="catalytic activity">
    <reaction evidence="8 10">
        <text>O-phospho-L-tyrosyl-[protein] + H2O = L-tyrosyl-[protein] + phosphate</text>
        <dbReference type="Rhea" id="RHEA:10684"/>
        <dbReference type="Rhea" id="RHEA-COMP:10136"/>
        <dbReference type="Rhea" id="RHEA-COMP:20101"/>
        <dbReference type="ChEBI" id="CHEBI:15377"/>
        <dbReference type="ChEBI" id="CHEBI:43474"/>
        <dbReference type="ChEBI" id="CHEBI:46858"/>
        <dbReference type="ChEBI" id="CHEBI:61978"/>
        <dbReference type="EC" id="3.1.3.48"/>
    </reaction>
</comment>
<evidence type="ECO:0000256" key="2">
    <source>
        <dbReference type="ARBA" id="ARBA00013064"/>
    </source>
</evidence>
<dbReference type="InterPro" id="IPR001763">
    <property type="entry name" value="Rhodanese-like_dom"/>
</dbReference>
<evidence type="ECO:0000256" key="7">
    <source>
        <dbReference type="ARBA" id="ARBA00023306"/>
    </source>
</evidence>
<dbReference type="InterPro" id="IPR000751">
    <property type="entry name" value="MPI_Phosphatase"/>
</dbReference>
<keyword evidence="14" id="KW-1185">Reference proteome</keyword>
<feature type="compositionally biased region" description="Basic residues" evidence="11">
    <location>
        <begin position="292"/>
        <end position="306"/>
    </location>
</feature>
<dbReference type="Gene3D" id="3.40.250.10">
    <property type="entry name" value="Rhodanese-like domain"/>
    <property type="match status" value="1"/>
</dbReference>
<feature type="compositionally biased region" description="Low complexity" evidence="11">
    <location>
        <begin position="307"/>
        <end position="316"/>
    </location>
</feature>
<organism evidence="13 14">
    <name type="scientific">Scheffersomyces spartinae</name>
    <dbReference type="NCBI Taxonomy" id="45513"/>
    <lineage>
        <taxon>Eukaryota</taxon>
        <taxon>Fungi</taxon>
        <taxon>Dikarya</taxon>
        <taxon>Ascomycota</taxon>
        <taxon>Saccharomycotina</taxon>
        <taxon>Pichiomycetes</taxon>
        <taxon>Debaryomycetaceae</taxon>
        <taxon>Scheffersomyces</taxon>
    </lineage>
</organism>
<evidence type="ECO:0000256" key="10">
    <source>
        <dbReference type="RuleBase" id="RU368028"/>
    </source>
</evidence>
<feature type="region of interest" description="Disordered" evidence="11">
    <location>
        <begin position="280"/>
        <end position="343"/>
    </location>
</feature>